<comment type="function">
    <text evidence="7">The SMN complex catalyzes the assembly of small nuclear ribonucleoproteins (snRNPs), the building blocks of the spliceosome, and thereby plays an important role in the splicing of cellular pre-mRNAs.</text>
</comment>
<comment type="subcellular location">
    <subcellularLocation>
        <location evidence="1">Cytoplasm</location>
    </subcellularLocation>
</comment>
<proteinExistence type="inferred from homology"/>
<comment type="similarity">
    <text evidence="5 7">Belongs to the gemin-2 family.</text>
</comment>
<dbReference type="GO" id="GO:0000387">
    <property type="term" value="P:spliceosomal snRNP assembly"/>
    <property type="evidence" value="ECO:0007669"/>
    <property type="project" value="UniProtKB-UniRule"/>
</dbReference>
<dbReference type="STRING" id="70415.A0A5S6QBK1"/>
<dbReference type="GO" id="GO:0005681">
    <property type="term" value="C:spliceosomal complex"/>
    <property type="evidence" value="ECO:0007669"/>
    <property type="project" value="UniProtKB-UniRule"/>
</dbReference>
<reference evidence="9" key="1">
    <citation type="submission" date="2019-12" db="UniProtKB">
        <authorList>
            <consortium name="WormBaseParasite"/>
        </authorList>
    </citation>
    <scope>IDENTIFICATION</scope>
</reference>
<accession>A0A5S6QBK1</accession>
<evidence type="ECO:0000313" key="8">
    <source>
        <dbReference type="Proteomes" id="UP000046395"/>
    </source>
</evidence>
<evidence type="ECO:0000256" key="7">
    <source>
        <dbReference type="PIRNR" id="PIRNR038038"/>
    </source>
</evidence>
<comment type="subunit">
    <text evidence="7">Part of the core SMN complex.</text>
</comment>
<dbReference type="PANTHER" id="PTHR12794">
    <property type="entry name" value="GEMIN2"/>
    <property type="match status" value="1"/>
</dbReference>
<dbReference type="PIRSF" id="PIRSF038038">
    <property type="entry name" value="SMN_Gemin2"/>
    <property type="match status" value="1"/>
</dbReference>
<name>A0A5S6QBK1_TRIMR</name>
<dbReference type="Proteomes" id="UP000046395">
    <property type="component" value="Unassembled WGS sequence"/>
</dbReference>
<dbReference type="WBParaSite" id="TMUE_1000004706.1">
    <property type="protein sequence ID" value="TMUE_1000004706.1"/>
    <property type="gene ID" value="WBGene00293600"/>
</dbReference>
<evidence type="ECO:0000256" key="5">
    <source>
        <dbReference type="ARBA" id="ARBA00025758"/>
    </source>
</evidence>
<evidence type="ECO:0000256" key="6">
    <source>
        <dbReference type="ARBA" id="ARBA00047179"/>
    </source>
</evidence>
<evidence type="ECO:0000256" key="1">
    <source>
        <dbReference type="ARBA" id="ARBA00004496"/>
    </source>
</evidence>
<dbReference type="PANTHER" id="PTHR12794:SF0">
    <property type="entry name" value="GEM-ASSOCIATED PROTEIN 2"/>
    <property type="match status" value="1"/>
</dbReference>
<keyword evidence="8" id="KW-1185">Reference proteome</keyword>
<protein>
    <recommendedName>
        <fullName evidence="6 7">Gem-associated protein 2</fullName>
    </recommendedName>
</protein>
<evidence type="ECO:0000256" key="3">
    <source>
        <dbReference type="ARBA" id="ARBA00022664"/>
    </source>
</evidence>
<evidence type="ECO:0000313" key="9">
    <source>
        <dbReference type="WBParaSite" id="TMUE_1000004706.1"/>
    </source>
</evidence>
<dbReference type="Gene3D" id="1.20.58.1070">
    <property type="match status" value="1"/>
</dbReference>
<keyword evidence="2 7" id="KW-0963">Cytoplasm</keyword>
<evidence type="ECO:0000256" key="4">
    <source>
        <dbReference type="ARBA" id="ARBA00023187"/>
    </source>
</evidence>
<keyword evidence="4 7" id="KW-0508">mRNA splicing</keyword>
<dbReference type="AlphaFoldDB" id="A0A5S6QBK1"/>
<dbReference type="Pfam" id="PF04938">
    <property type="entry name" value="SIP1"/>
    <property type="match status" value="1"/>
</dbReference>
<organism evidence="8 9">
    <name type="scientific">Trichuris muris</name>
    <name type="common">Mouse whipworm</name>
    <dbReference type="NCBI Taxonomy" id="70415"/>
    <lineage>
        <taxon>Eukaryota</taxon>
        <taxon>Metazoa</taxon>
        <taxon>Ecdysozoa</taxon>
        <taxon>Nematoda</taxon>
        <taxon>Enoplea</taxon>
        <taxon>Dorylaimia</taxon>
        <taxon>Trichinellida</taxon>
        <taxon>Trichuridae</taxon>
        <taxon>Trichuris</taxon>
    </lineage>
</organism>
<evidence type="ECO:0000256" key="2">
    <source>
        <dbReference type="ARBA" id="ARBA00022490"/>
    </source>
</evidence>
<sequence>MHKFDADSDSDDDTPIGKPCFDVNLENLECVDLTAMPKSSEHYLRMVVAERRRMTAVPVARKLLANGSRSQQTIFVRSESCVLSSDSKFALTASSVEALVNFFLDFKEQIRTMRVLGPTNGTLQRDVHPLNSNLDCWRLLHSLDDGRLKEPVLSLLLPLNSCEILRAFEAHFFWVREGYFSETTLCWFYALLTLVEEPLLPEGHSLLRDFARYCRVYRREHYGDKPDDTIARGITMLICLVAHCFGQKDLGDEYHSSS</sequence>
<dbReference type="GO" id="GO:0000245">
    <property type="term" value="P:spliceosomal complex assembly"/>
    <property type="evidence" value="ECO:0007669"/>
    <property type="project" value="UniProtKB-UniRule"/>
</dbReference>
<dbReference type="GO" id="GO:0032797">
    <property type="term" value="C:SMN complex"/>
    <property type="evidence" value="ECO:0007669"/>
    <property type="project" value="UniProtKB-UniRule"/>
</dbReference>
<dbReference type="InterPro" id="IPR035426">
    <property type="entry name" value="Gemin2/Brr1"/>
</dbReference>
<dbReference type="InterPro" id="IPR017364">
    <property type="entry name" value="GEMIN2"/>
</dbReference>
<keyword evidence="3 7" id="KW-0507">mRNA processing</keyword>